<evidence type="ECO:0000313" key="2">
    <source>
        <dbReference type="Proteomes" id="UP000538931"/>
    </source>
</evidence>
<organism evidence="1 2">
    <name type="scientific">Marinobacterium marinum</name>
    <dbReference type="NCBI Taxonomy" id="2756129"/>
    <lineage>
        <taxon>Bacteria</taxon>
        <taxon>Pseudomonadati</taxon>
        <taxon>Pseudomonadota</taxon>
        <taxon>Gammaproteobacteria</taxon>
        <taxon>Oceanospirillales</taxon>
        <taxon>Oceanospirillaceae</taxon>
        <taxon>Marinobacterium</taxon>
    </lineage>
</organism>
<protein>
    <submittedName>
        <fullName evidence="1">Uncharacterized protein</fullName>
    </submittedName>
</protein>
<comment type="caution">
    <text evidence="1">The sequence shown here is derived from an EMBL/GenBank/DDBJ whole genome shotgun (WGS) entry which is preliminary data.</text>
</comment>
<dbReference type="EMBL" id="JACEMT010000052">
    <property type="protein sequence ID" value="MBA4503225.1"/>
    <property type="molecule type" value="Genomic_DNA"/>
</dbReference>
<sequence>MSQPKSIAAPASAEKASLKEKNAIKDALFKLIIERGVADKLNPKATGKVYFQLARHTEENRNYLRIDSNDSGGLHSREWIPLESLVEQLKAQAGHPFKSLILKSCMKGKSANNASFLAAILRSPEIKLIQPAEKNLFLHQLVEDFDARSAALLKRTK</sequence>
<dbReference type="AlphaFoldDB" id="A0A7W1WZR3"/>
<accession>A0A7W1WZR3</accession>
<keyword evidence="2" id="KW-1185">Reference proteome</keyword>
<evidence type="ECO:0000313" key="1">
    <source>
        <dbReference type="EMBL" id="MBA4503225.1"/>
    </source>
</evidence>
<gene>
    <name evidence="1" type="ORF">H1S06_12760</name>
</gene>
<reference evidence="1 2" key="1">
    <citation type="submission" date="2020-07" db="EMBL/GenBank/DDBJ databases">
        <title>Bacterium isolated from marien macroalgae.</title>
        <authorList>
            <person name="Zhu K."/>
            <person name="Lu D."/>
            <person name="Du Z."/>
        </authorList>
    </citation>
    <scope>NUCLEOTIDE SEQUENCE [LARGE SCALE GENOMIC DNA]</scope>
    <source>
        <strain evidence="1 2">3-1745</strain>
    </source>
</reference>
<dbReference type="Proteomes" id="UP000538931">
    <property type="component" value="Unassembled WGS sequence"/>
</dbReference>
<dbReference type="RefSeq" id="WP_181740786.1">
    <property type="nucleotide sequence ID" value="NZ_JACEMT010000052.1"/>
</dbReference>
<name>A0A7W1WZR3_9GAMM</name>
<proteinExistence type="predicted"/>